<evidence type="ECO:0000313" key="2">
    <source>
        <dbReference type="EMBL" id="KAJ7629300.1"/>
    </source>
</evidence>
<dbReference type="EMBL" id="JARKIE010000548">
    <property type="protein sequence ID" value="KAJ7629300.1"/>
    <property type="molecule type" value="Genomic_DNA"/>
</dbReference>
<accession>A0AAD7FKL6</accession>
<gene>
    <name evidence="2" type="ORF">B0H17DRAFT_550293</name>
</gene>
<dbReference type="AlphaFoldDB" id="A0AAD7FKL6"/>
<comment type="caution">
    <text evidence="2">The sequence shown here is derived from an EMBL/GenBank/DDBJ whole genome shotgun (WGS) entry which is preliminary data.</text>
</comment>
<reference evidence="2" key="1">
    <citation type="submission" date="2023-03" db="EMBL/GenBank/DDBJ databases">
        <title>Massive genome expansion in bonnet fungi (Mycena s.s.) driven by repeated elements and novel gene families across ecological guilds.</title>
        <authorList>
            <consortium name="Lawrence Berkeley National Laboratory"/>
            <person name="Harder C.B."/>
            <person name="Miyauchi S."/>
            <person name="Viragh M."/>
            <person name="Kuo A."/>
            <person name="Thoen E."/>
            <person name="Andreopoulos B."/>
            <person name="Lu D."/>
            <person name="Skrede I."/>
            <person name="Drula E."/>
            <person name="Henrissat B."/>
            <person name="Morin E."/>
            <person name="Kohler A."/>
            <person name="Barry K."/>
            <person name="LaButti K."/>
            <person name="Morin E."/>
            <person name="Salamov A."/>
            <person name="Lipzen A."/>
            <person name="Mereny Z."/>
            <person name="Hegedus B."/>
            <person name="Baldrian P."/>
            <person name="Stursova M."/>
            <person name="Weitz H."/>
            <person name="Taylor A."/>
            <person name="Grigoriev I.V."/>
            <person name="Nagy L.G."/>
            <person name="Martin F."/>
            <person name="Kauserud H."/>
        </authorList>
    </citation>
    <scope>NUCLEOTIDE SEQUENCE</scope>
    <source>
        <strain evidence="2">CBHHK067</strain>
    </source>
</reference>
<evidence type="ECO:0000313" key="3">
    <source>
        <dbReference type="Proteomes" id="UP001221757"/>
    </source>
</evidence>
<feature type="compositionally biased region" description="Low complexity" evidence="1">
    <location>
        <begin position="92"/>
        <end position="103"/>
    </location>
</feature>
<sequence length="129" mass="14348">MHNMSIVENRDGGVSDHVRRIRFLYCVRILWDGLQPVLKVVCKLGNATLSSDLVDAYLSDIAKAYGVERAPPPAYVEATASNKAPEGTSEASPLHYPHSHLPPGARLPFPANVRRNTHARLRRMNKPRV</sequence>
<protein>
    <submittedName>
        <fullName evidence="2">Uncharacterized protein</fullName>
    </submittedName>
</protein>
<feature type="region of interest" description="Disordered" evidence="1">
    <location>
        <begin position="79"/>
        <end position="112"/>
    </location>
</feature>
<keyword evidence="3" id="KW-1185">Reference proteome</keyword>
<evidence type="ECO:0000256" key="1">
    <source>
        <dbReference type="SAM" id="MobiDB-lite"/>
    </source>
</evidence>
<name>A0AAD7FKL6_MYCRO</name>
<dbReference type="Proteomes" id="UP001221757">
    <property type="component" value="Unassembled WGS sequence"/>
</dbReference>
<organism evidence="2 3">
    <name type="scientific">Mycena rosella</name>
    <name type="common">Pink bonnet</name>
    <name type="synonym">Agaricus rosellus</name>
    <dbReference type="NCBI Taxonomy" id="1033263"/>
    <lineage>
        <taxon>Eukaryota</taxon>
        <taxon>Fungi</taxon>
        <taxon>Dikarya</taxon>
        <taxon>Basidiomycota</taxon>
        <taxon>Agaricomycotina</taxon>
        <taxon>Agaricomycetes</taxon>
        <taxon>Agaricomycetidae</taxon>
        <taxon>Agaricales</taxon>
        <taxon>Marasmiineae</taxon>
        <taxon>Mycenaceae</taxon>
        <taxon>Mycena</taxon>
    </lineage>
</organism>
<proteinExistence type="predicted"/>